<evidence type="ECO:0000256" key="5">
    <source>
        <dbReference type="ARBA" id="ARBA00020397"/>
    </source>
</evidence>
<dbReference type="SUPFAM" id="SSF55681">
    <property type="entry name" value="Class II aaRS and biotin synthetases"/>
    <property type="match status" value="1"/>
</dbReference>
<name>C3X176_9BURK</name>
<evidence type="ECO:0000313" key="13">
    <source>
        <dbReference type="Proteomes" id="UP000003973"/>
    </source>
</evidence>
<keyword evidence="9" id="KW-0028">Amino-acid biosynthesis</keyword>
<dbReference type="NCBIfam" id="NF009086">
    <property type="entry name" value="PRK12421.1"/>
    <property type="match status" value="1"/>
</dbReference>
<comment type="miscellaneous">
    <text evidence="9">This function is generally fulfilled by the C-terminal part of HisG, which is missing in some bacteria such as this one.</text>
</comment>
<dbReference type="PANTHER" id="PTHR43707:SF1">
    <property type="entry name" value="HISTIDINE--TRNA LIGASE, MITOCHONDRIAL-RELATED"/>
    <property type="match status" value="1"/>
</dbReference>
<dbReference type="GO" id="GO:0016757">
    <property type="term" value="F:glycosyltransferase activity"/>
    <property type="evidence" value="ECO:0007669"/>
    <property type="project" value="UniProtKB-KW"/>
</dbReference>
<comment type="pathway">
    <text evidence="2 9">Amino-acid biosynthesis; L-histidine biosynthesis; L-histidine from 5-phospho-alpha-D-ribose 1-diphosphate: step 1/9.</text>
</comment>
<evidence type="ECO:0000256" key="6">
    <source>
        <dbReference type="ARBA" id="ARBA00022490"/>
    </source>
</evidence>
<dbReference type="InterPro" id="IPR004516">
    <property type="entry name" value="HisRS/HisZ"/>
</dbReference>
<reference evidence="12" key="1">
    <citation type="submission" date="2011-10" db="EMBL/GenBank/DDBJ databases">
        <title>The Genome Sequence of Oxalobacter formigenes HOxBLS.</title>
        <authorList>
            <consortium name="The Broad Institute Genome Sequencing Platform"/>
            <person name="Earl A."/>
            <person name="Ward D."/>
            <person name="Feldgarden M."/>
            <person name="Gevers D."/>
            <person name="Allison M.J."/>
            <person name="Humphrey S."/>
            <person name="Young S.K."/>
            <person name="Zeng Q."/>
            <person name="Gargeya S."/>
            <person name="Fitzgerald M."/>
            <person name="Haas B."/>
            <person name="Abouelleil A."/>
            <person name="Alvarado L."/>
            <person name="Arachchi H.M."/>
            <person name="Berlin A."/>
            <person name="Brown A."/>
            <person name="Chapman S.B."/>
            <person name="Chen Z."/>
            <person name="Dunbar C."/>
            <person name="Freedman E."/>
            <person name="Gearin G."/>
            <person name="Goldberg J."/>
            <person name="Griggs A."/>
            <person name="Gujja S."/>
            <person name="Heiman D."/>
            <person name="Howarth C."/>
            <person name="Larson L."/>
            <person name="Lui A."/>
            <person name="MacDonald P.J.P."/>
            <person name="Montmayeur A."/>
            <person name="Murphy C."/>
            <person name="Neiman D."/>
            <person name="Pearson M."/>
            <person name="Priest M."/>
            <person name="Roberts A."/>
            <person name="Saif S."/>
            <person name="Shea T."/>
            <person name="Shenoy N."/>
            <person name="Sisk P."/>
            <person name="Stolte C."/>
            <person name="Sykes S."/>
            <person name="Wortman J."/>
            <person name="Nusbaum C."/>
            <person name="Birren B."/>
        </authorList>
    </citation>
    <scope>NUCLEOTIDE SEQUENCE [LARGE SCALE GENOMIC DNA]</scope>
    <source>
        <strain evidence="12">HOxBLS</strain>
    </source>
</reference>
<dbReference type="Pfam" id="PF13393">
    <property type="entry name" value="tRNA-synt_His"/>
    <property type="match status" value="1"/>
</dbReference>
<accession>C3X176</accession>
<comment type="similarity">
    <text evidence="3 9">Belongs to the class-II aminoacyl-tRNA synthetase family. HisZ subfamily.</text>
</comment>
<proteinExistence type="inferred from homology"/>
<comment type="subunit">
    <text evidence="4 9">Heteromultimer composed of HisG and HisZ subunits.</text>
</comment>
<comment type="caution">
    <text evidence="12">The sequence shown here is derived from an EMBL/GenBank/DDBJ whole genome shotgun (WGS) entry which is preliminary data.</text>
</comment>
<dbReference type="RefSeq" id="WP_005875685.1">
    <property type="nucleotide sequence ID" value="NZ_CABMNL010000001.1"/>
</dbReference>
<feature type="binding site" evidence="10">
    <location>
        <position position="123"/>
    </location>
    <ligand>
        <name>L-histidine</name>
        <dbReference type="ChEBI" id="CHEBI:57595"/>
    </ligand>
</feature>
<keyword evidence="12" id="KW-0808">Transferase</keyword>
<dbReference type="GO" id="GO:0005737">
    <property type="term" value="C:cytoplasm"/>
    <property type="evidence" value="ECO:0007669"/>
    <property type="project" value="UniProtKB-SubCell"/>
</dbReference>
<keyword evidence="7 9" id="KW-0368">Histidine biosynthesis</keyword>
<dbReference type="UniPathway" id="UPA00031">
    <property type="reaction ID" value="UER00006"/>
</dbReference>
<dbReference type="Proteomes" id="UP000003973">
    <property type="component" value="Unassembled WGS sequence"/>
</dbReference>
<dbReference type="PANTHER" id="PTHR43707">
    <property type="entry name" value="HISTIDYL-TRNA SYNTHETASE"/>
    <property type="match status" value="1"/>
</dbReference>
<dbReference type="InterPro" id="IPR045864">
    <property type="entry name" value="aa-tRNA-synth_II/BPL/LPL"/>
</dbReference>
<evidence type="ECO:0000256" key="9">
    <source>
        <dbReference type="HAMAP-Rule" id="MF_00125"/>
    </source>
</evidence>
<comment type="subcellular location">
    <subcellularLocation>
        <location evidence="1 9">Cytoplasm</location>
    </subcellularLocation>
</comment>
<dbReference type="HOGENOM" id="CLU_025113_0_1_4"/>
<evidence type="ECO:0000256" key="1">
    <source>
        <dbReference type="ARBA" id="ARBA00004496"/>
    </source>
</evidence>
<evidence type="ECO:0000256" key="4">
    <source>
        <dbReference type="ARBA" id="ARBA00011496"/>
    </source>
</evidence>
<dbReference type="AlphaFoldDB" id="C3X176"/>
<gene>
    <name evidence="9" type="primary">hisZ</name>
    <name evidence="12" type="ORF">OFAG_00115</name>
</gene>
<dbReference type="HAMAP" id="MF_00125">
    <property type="entry name" value="HisZ"/>
    <property type="match status" value="1"/>
</dbReference>
<dbReference type="EMBL" id="ACDP02000029">
    <property type="protein sequence ID" value="EEO26962.1"/>
    <property type="molecule type" value="Genomic_DNA"/>
</dbReference>
<comment type="function">
    <text evidence="8 9">Required for the first step of histidine biosynthesis. May allow the feedback regulation of ATP phosphoribosyltransferase activity by histidine.</text>
</comment>
<feature type="binding site" evidence="10">
    <location>
        <position position="127"/>
    </location>
    <ligand>
        <name>L-histidine</name>
        <dbReference type="ChEBI" id="CHEBI:57595"/>
    </ligand>
</feature>
<keyword evidence="12" id="KW-0328">Glycosyltransferase</keyword>
<evidence type="ECO:0000256" key="8">
    <source>
        <dbReference type="ARBA" id="ARBA00025246"/>
    </source>
</evidence>
<sequence length="387" mass="42886">MPNWLLPEFIADVLPSEARKMEDLRRKILDEFRSYGYELVIPPMLEYLESLLTGVGQDTEIYTFKLIDQLSGRTMGIRADMTTQVARIDAHLLNRNTVTRLCYAGSILHTRPSGLQATREPLQIGAEIFGYPGIEADAEIQSLALASLKAAGISGVCLDLSHVGVLKALIASDPLAQIFEAQLFDLLETKDMPGLIELTKGFHEDTRTALLALPSMYGDVEILKEAKKILPDTEGIAKALAELEYLAGQAECDRVTIDLADMHGYHYHSGVMFAAYVPGLPNAIARGGRYDHVAEAFGRSRPATGFSMDLRELARVLPAAEKRHVILAPWSDDEKLCRKIGELRQSGEIVVYELPNSRSEHDEFVCDRFLVQEADNGDWILKTAGNE</sequence>
<dbReference type="GO" id="GO:0004821">
    <property type="term" value="F:histidine-tRNA ligase activity"/>
    <property type="evidence" value="ECO:0007669"/>
    <property type="project" value="TreeGrafter"/>
</dbReference>
<keyword evidence="6 9" id="KW-0963">Cytoplasm</keyword>
<dbReference type="CDD" id="cd00773">
    <property type="entry name" value="HisRS-like_core"/>
    <property type="match status" value="1"/>
</dbReference>
<dbReference type="NCBIfam" id="NF008935">
    <property type="entry name" value="PRK12292.1-1"/>
    <property type="match status" value="1"/>
</dbReference>
<dbReference type="InterPro" id="IPR041715">
    <property type="entry name" value="HisRS-like_core"/>
</dbReference>
<evidence type="ECO:0000259" key="11">
    <source>
        <dbReference type="Pfam" id="PF13393"/>
    </source>
</evidence>
<evidence type="ECO:0000256" key="2">
    <source>
        <dbReference type="ARBA" id="ARBA00004667"/>
    </source>
</evidence>
<dbReference type="eggNOG" id="COG3705">
    <property type="taxonomic scope" value="Bacteria"/>
</dbReference>
<dbReference type="PIRSF" id="PIRSF001549">
    <property type="entry name" value="His-tRNA_synth"/>
    <property type="match status" value="1"/>
</dbReference>
<feature type="domain" description="Class II Histidinyl-tRNA synthetase (HisRS)-like catalytic core" evidence="11">
    <location>
        <begin position="10"/>
        <end position="313"/>
    </location>
</feature>
<dbReference type="Gene3D" id="3.30.930.10">
    <property type="entry name" value="Bira Bifunctional Protein, Domain 2"/>
    <property type="match status" value="1"/>
</dbReference>
<dbReference type="GO" id="GO:0000105">
    <property type="term" value="P:L-histidine biosynthetic process"/>
    <property type="evidence" value="ECO:0007669"/>
    <property type="project" value="UniProtKB-UniRule"/>
</dbReference>
<keyword evidence="13" id="KW-1185">Reference proteome</keyword>
<dbReference type="NCBIfam" id="TIGR00443">
    <property type="entry name" value="hisZ_biosyn_reg"/>
    <property type="match status" value="1"/>
</dbReference>
<evidence type="ECO:0000256" key="3">
    <source>
        <dbReference type="ARBA" id="ARBA00005539"/>
    </source>
</evidence>
<feature type="binding site" evidence="10">
    <location>
        <begin position="80"/>
        <end position="82"/>
    </location>
    <ligand>
        <name>L-histidine</name>
        <dbReference type="ChEBI" id="CHEBI:57595"/>
    </ligand>
</feature>
<organism evidence="12 13">
    <name type="scientific">Oxalobacter paraformigenes</name>
    <dbReference type="NCBI Taxonomy" id="556268"/>
    <lineage>
        <taxon>Bacteria</taxon>
        <taxon>Pseudomonadati</taxon>
        <taxon>Pseudomonadota</taxon>
        <taxon>Betaproteobacteria</taxon>
        <taxon>Burkholderiales</taxon>
        <taxon>Oxalobacteraceae</taxon>
        <taxon>Oxalobacter</taxon>
    </lineage>
</organism>
<dbReference type="InterPro" id="IPR004517">
    <property type="entry name" value="HisZ"/>
</dbReference>
<evidence type="ECO:0000256" key="10">
    <source>
        <dbReference type="PIRSR" id="PIRSR001549-1"/>
    </source>
</evidence>
<evidence type="ECO:0000313" key="12">
    <source>
        <dbReference type="EMBL" id="EEO26962.1"/>
    </source>
</evidence>
<dbReference type="GO" id="GO:0006427">
    <property type="term" value="P:histidyl-tRNA aminoacylation"/>
    <property type="evidence" value="ECO:0007669"/>
    <property type="project" value="TreeGrafter"/>
</dbReference>
<protein>
    <recommendedName>
        <fullName evidence="5 9">ATP phosphoribosyltransferase regulatory subunit</fullName>
    </recommendedName>
</protein>
<evidence type="ECO:0000256" key="7">
    <source>
        <dbReference type="ARBA" id="ARBA00023102"/>
    </source>
</evidence>